<evidence type="ECO:0000313" key="5">
    <source>
        <dbReference type="Proteomes" id="UP000664779"/>
    </source>
</evidence>
<dbReference type="SUPFAM" id="SSF53474">
    <property type="entry name" value="alpha/beta-Hydrolases"/>
    <property type="match status" value="1"/>
</dbReference>
<dbReference type="Pfam" id="PF02230">
    <property type="entry name" value="Abhydrolase_2"/>
    <property type="match status" value="1"/>
</dbReference>
<evidence type="ECO:0000313" key="4">
    <source>
        <dbReference type="EMBL" id="MBO0345637.1"/>
    </source>
</evidence>
<keyword evidence="2 4" id="KW-0378">Hydrolase</keyword>
<dbReference type="PANTHER" id="PTHR10655:SF17">
    <property type="entry name" value="LYSOPHOSPHOLIPASE-LIKE PROTEIN 1"/>
    <property type="match status" value="1"/>
</dbReference>
<dbReference type="InterPro" id="IPR050565">
    <property type="entry name" value="LYPA1-2/EST-like"/>
</dbReference>
<evidence type="ECO:0000256" key="2">
    <source>
        <dbReference type="ARBA" id="ARBA00022801"/>
    </source>
</evidence>
<dbReference type="EMBL" id="JAFLNF010000004">
    <property type="protein sequence ID" value="MBO0345637.1"/>
    <property type="molecule type" value="Genomic_DNA"/>
</dbReference>
<dbReference type="Gene3D" id="3.40.50.1820">
    <property type="entry name" value="alpha/beta hydrolase"/>
    <property type="match status" value="1"/>
</dbReference>
<dbReference type="RefSeq" id="WP_206940447.1">
    <property type="nucleotide sequence ID" value="NZ_JAFLNF010000004.1"/>
</dbReference>
<dbReference type="PANTHER" id="PTHR10655">
    <property type="entry name" value="LYSOPHOSPHOLIPASE-RELATED"/>
    <property type="match status" value="1"/>
</dbReference>
<dbReference type="Proteomes" id="UP000664779">
    <property type="component" value="Unassembled WGS sequence"/>
</dbReference>
<organism evidence="4 5">
    <name type="scientific">Roseibium limicola</name>
    <dbReference type="NCBI Taxonomy" id="2816037"/>
    <lineage>
        <taxon>Bacteria</taxon>
        <taxon>Pseudomonadati</taxon>
        <taxon>Pseudomonadota</taxon>
        <taxon>Alphaproteobacteria</taxon>
        <taxon>Hyphomicrobiales</taxon>
        <taxon>Stappiaceae</taxon>
        <taxon>Roseibium</taxon>
    </lineage>
</organism>
<dbReference type="InterPro" id="IPR003140">
    <property type="entry name" value="PLipase/COase/thioEstase"/>
</dbReference>
<proteinExistence type="inferred from homology"/>
<reference evidence="4" key="1">
    <citation type="submission" date="2021-03" db="EMBL/GenBank/DDBJ databases">
        <title>Roseibium sp. CAU 1637 isolated from Incheon.</title>
        <authorList>
            <person name="Kim W."/>
        </authorList>
    </citation>
    <scope>NUCLEOTIDE SEQUENCE</scope>
    <source>
        <strain evidence="4">CAU 1637</strain>
    </source>
</reference>
<keyword evidence="5" id="KW-1185">Reference proteome</keyword>
<evidence type="ECO:0000259" key="3">
    <source>
        <dbReference type="Pfam" id="PF02230"/>
    </source>
</evidence>
<dbReference type="AlphaFoldDB" id="A0A939J6Z9"/>
<accession>A0A939J6Z9</accession>
<name>A0A939J6Z9_9HYPH</name>
<protein>
    <submittedName>
        <fullName evidence="4">Alpha/beta hydrolase</fullName>
    </submittedName>
</protein>
<comment type="caution">
    <text evidence="4">The sequence shown here is derived from an EMBL/GenBank/DDBJ whole genome shotgun (WGS) entry which is preliminary data.</text>
</comment>
<dbReference type="GO" id="GO:0016787">
    <property type="term" value="F:hydrolase activity"/>
    <property type="evidence" value="ECO:0007669"/>
    <property type="project" value="UniProtKB-KW"/>
</dbReference>
<evidence type="ECO:0000256" key="1">
    <source>
        <dbReference type="ARBA" id="ARBA00006499"/>
    </source>
</evidence>
<dbReference type="InterPro" id="IPR029058">
    <property type="entry name" value="AB_hydrolase_fold"/>
</dbReference>
<gene>
    <name evidence="4" type="ORF">J0X15_10440</name>
</gene>
<feature type="domain" description="Phospholipase/carboxylesterase/thioesterase" evidence="3">
    <location>
        <begin position="8"/>
        <end position="219"/>
    </location>
</feature>
<comment type="similarity">
    <text evidence="1">Belongs to the AB hydrolase superfamily. AB hydrolase 2 family.</text>
</comment>
<sequence>MPPHEGTPSHLMVLLHGYGGCATDLLVVARSWQTRFPSLACWIPNAPDPLPHPTLSGRQWFDLTERDPREIEIGATTAAPGLIHRIEDELHRDGLDWGELILAGFSQGAMLALQIGLRHQADTEVRDVDDHFGSASPAAILSYSGRLPAPQTLDGLNIDAPVLLVHGHDDDVVEPYHSEMAAMMLAKAGASVRLELLETLGHNIDERAIRIGADFLDNLIST</sequence>